<feature type="transmembrane region" description="Helical" evidence="8">
    <location>
        <begin position="22"/>
        <end position="47"/>
    </location>
</feature>
<dbReference type="Proteomes" id="UP000612893">
    <property type="component" value="Unassembled WGS sequence"/>
</dbReference>
<evidence type="ECO:0000256" key="8">
    <source>
        <dbReference type="SAM" id="Phobius"/>
    </source>
</evidence>
<reference evidence="10" key="1">
    <citation type="submission" date="2020-10" db="EMBL/GenBank/DDBJ databases">
        <title>Ca. Dormibacterota MAGs.</title>
        <authorList>
            <person name="Montgomery K."/>
        </authorList>
    </citation>
    <scope>NUCLEOTIDE SEQUENCE [LARGE SCALE GENOMIC DNA]</scope>
    <source>
        <strain evidence="10">SC8812_S17_10</strain>
    </source>
</reference>
<evidence type="ECO:0000256" key="7">
    <source>
        <dbReference type="SAM" id="MobiDB-lite"/>
    </source>
</evidence>
<dbReference type="AlphaFoldDB" id="A0A934N8I8"/>
<accession>A0A934N8I8</accession>
<dbReference type="Pfam" id="PF07690">
    <property type="entry name" value="MFS_1"/>
    <property type="match status" value="1"/>
</dbReference>
<dbReference type="PANTHER" id="PTHR42718">
    <property type="entry name" value="MAJOR FACILITATOR SUPERFAMILY MULTIDRUG TRANSPORTER MFSC"/>
    <property type="match status" value="1"/>
</dbReference>
<feature type="transmembrane region" description="Helical" evidence="8">
    <location>
        <begin position="177"/>
        <end position="197"/>
    </location>
</feature>
<protein>
    <submittedName>
        <fullName evidence="10">DHA2 family efflux MFS transporter permease subunit</fullName>
    </submittedName>
</protein>
<evidence type="ECO:0000256" key="2">
    <source>
        <dbReference type="ARBA" id="ARBA00022448"/>
    </source>
</evidence>
<feature type="transmembrane region" description="Helical" evidence="8">
    <location>
        <begin position="241"/>
        <end position="258"/>
    </location>
</feature>
<dbReference type="PANTHER" id="PTHR42718:SF42">
    <property type="entry name" value="EXPORT PROTEIN"/>
    <property type="match status" value="1"/>
</dbReference>
<keyword evidence="3" id="KW-1003">Cell membrane</keyword>
<dbReference type="RefSeq" id="WP_338200048.1">
    <property type="nucleotide sequence ID" value="NZ_JAEKNR010000072.1"/>
</dbReference>
<dbReference type="InterPro" id="IPR004638">
    <property type="entry name" value="EmrB-like"/>
</dbReference>
<keyword evidence="11" id="KW-1185">Reference proteome</keyword>
<feature type="region of interest" description="Disordered" evidence="7">
    <location>
        <begin position="470"/>
        <end position="504"/>
    </location>
</feature>
<comment type="caution">
    <text evidence="10">The sequence shown here is derived from an EMBL/GenBank/DDBJ whole genome shotgun (WGS) entry which is preliminary data.</text>
</comment>
<feature type="transmembrane region" description="Helical" evidence="8">
    <location>
        <begin position="371"/>
        <end position="394"/>
    </location>
</feature>
<evidence type="ECO:0000256" key="3">
    <source>
        <dbReference type="ARBA" id="ARBA00022475"/>
    </source>
</evidence>
<dbReference type="EMBL" id="JAEKNR010000072">
    <property type="protein sequence ID" value="MBJ7597649.1"/>
    <property type="molecule type" value="Genomic_DNA"/>
</dbReference>
<feature type="transmembrane region" description="Helical" evidence="8">
    <location>
        <begin position="279"/>
        <end position="300"/>
    </location>
</feature>
<dbReference type="SUPFAM" id="SSF103473">
    <property type="entry name" value="MFS general substrate transporter"/>
    <property type="match status" value="1"/>
</dbReference>
<sequence>MQGAAAGPAGPALQYSTAAGRWVIAAAILGSGVAALDSTVVNIALPAIGREFAAGVEDLQWVATGYLLTLAGLLLLGGALGDRYGRKRVFLVGVIWFGLASLLCGVAPNVTALIAARALQGIGGALLTPGSLAILEASFEPRDRAKAIGAWSDLGGIATAVGPFLGGYLIAAVSWRLIFLINLPLIAAVVVISLRHVPESHDPAARGRLDVLGAVLATVGLGGLCYGLIEWPALGSSSPLVLGALGLGLTSLALFILVEARVSRPLLPLALFRSRQFTAANLVTLVVYGALGGGLFLLPIELQQVAHYSPLAAGTALLPITVIMLFLSARSGALASRIGPRLQMSVGPLIVAAGLLLLARIDASGSYLLEVLPAMLVFGLGLACTVAPLTSTVLDAAPTEEAGVASAINNDVARAASLLAVAVLPSAAGITGASYLHPDQLSEGFRHAVFIAAALCACGGLLGALTIQNPPRPRVTPSGPGVLGERHSSHCALDAPPLRPRVRV</sequence>
<organism evidence="10 11">
    <name type="scientific">Candidatus Nephthysia bennettiae</name>
    <dbReference type="NCBI Taxonomy" id="3127016"/>
    <lineage>
        <taxon>Bacteria</taxon>
        <taxon>Bacillati</taxon>
        <taxon>Candidatus Dormiibacterota</taxon>
        <taxon>Candidatus Dormibacteria</taxon>
        <taxon>Candidatus Dormibacterales</taxon>
        <taxon>Candidatus Dormibacteraceae</taxon>
        <taxon>Candidatus Nephthysia</taxon>
    </lineage>
</organism>
<gene>
    <name evidence="10" type="ORF">JF922_06140</name>
</gene>
<evidence type="ECO:0000313" key="10">
    <source>
        <dbReference type="EMBL" id="MBJ7597649.1"/>
    </source>
</evidence>
<evidence type="ECO:0000313" key="11">
    <source>
        <dbReference type="Proteomes" id="UP000612893"/>
    </source>
</evidence>
<evidence type="ECO:0000256" key="6">
    <source>
        <dbReference type="ARBA" id="ARBA00023136"/>
    </source>
</evidence>
<feature type="transmembrane region" description="Helical" evidence="8">
    <location>
        <begin position="306"/>
        <end position="329"/>
    </location>
</feature>
<comment type="subcellular location">
    <subcellularLocation>
        <location evidence="1">Cell membrane</location>
        <topology evidence="1">Multi-pass membrane protein</topology>
    </subcellularLocation>
</comment>
<feature type="transmembrane region" description="Helical" evidence="8">
    <location>
        <begin position="415"/>
        <end position="436"/>
    </location>
</feature>
<feature type="domain" description="Major facilitator superfamily (MFS) profile" evidence="9">
    <location>
        <begin position="23"/>
        <end position="471"/>
    </location>
</feature>
<feature type="transmembrane region" description="Helical" evidence="8">
    <location>
        <begin position="209"/>
        <end position="229"/>
    </location>
</feature>
<dbReference type="PROSITE" id="PS50850">
    <property type="entry name" value="MFS"/>
    <property type="match status" value="1"/>
</dbReference>
<dbReference type="InterPro" id="IPR036259">
    <property type="entry name" value="MFS_trans_sf"/>
</dbReference>
<proteinExistence type="predicted"/>
<keyword evidence="4 8" id="KW-0812">Transmembrane</keyword>
<feature type="transmembrane region" description="Helical" evidence="8">
    <location>
        <begin position="89"/>
        <end position="108"/>
    </location>
</feature>
<dbReference type="Gene3D" id="1.20.1720.10">
    <property type="entry name" value="Multidrug resistance protein D"/>
    <property type="match status" value="1"/>
</dbReference>
<name>A0A934N8I8_9BACT</name>
<feature type="transmembrane region" description="Helical" evidence="8">
    <location>
        <begin position="341"/>
        <end position="359"/>
    </location>
</feature>
<dbReference type="InterPro" id="IPR020846">
    <property type="entry name" value="MFS_dom"/>
</dbReference>
<dbReference type="CDD" id="cd17321">
    <property type="entry name" value="MFS_MMR_MDR_like"/>
    <property type="match status" value="1"/>
</dbReference>
<feature type="transmembrane region" description="Helical" evidence="8">
    <location>
        <begin position="59"/>
        <end position="77"/>
    </location>
</feature>
<keyword evidence="5 8" id="KW-1133">Transmembrane helix</keyword>
<dbReference type="InterPro" id="IPR011701">
    <property type="entry name" value="MFS"/>
</dbReference>
<evidence type="ECO:0000259" key="9">
    <source>
        <dbReference type="PROSITE" id="PS50850"/>
    </source>
</evidence>
<dbReference type="Gene3D" id="1.20.1250.20">
    <property type="entry name" value="MFS general substrate transporter like domains"/>
    <property type="match status" value="1"/>
</dbReference>
<keyword evidence="2" id="KW-0813">Transport</keyword>
<evidence type="ECO:0000256" key="1">
    <source>
        <dbReference type="ARBA" id="ARBA00004651"/>
    </source>
</evidence>
<dbReference type="NCBIfam" id="TIGR00711">
    <property type="entry name" value="efflux_EmrB"/>
    <property type="match status" value="1"/>
</dbReference>
<evidence type="ECO:0000256" key="5">
    <source>
        <dbReference type="ARBA" id="ARBA00022989"/>
    </source>
</evidence>
<feature type="transmembrane region" description="Helical" evidence="8">
    <location>
        <begin position="448"/>
        <end position="467"/>
    </location>
</feature>
<dbReference type="GO" id="GO:0005886">
    <property type="term" value="C:plasma membrane"/>
    <property type="evidence" value="ECO:0007669"/>
    <property type="project" value="UniProtKB-SubCell"/>
</dbReference>
<keyword evidence="6 8" id="KW-0472">Membrane</keyword>
<dbReference type="GO" id="GO:0022857">
    <property type="term" value="F:transmembrane transporter activity"/>
    <property type="evidence" value="ECO:0007669"/>
    <property type="project" value="InterPro"/>
</dbReference>
<evidence type="ECO:0000256" key="4">
    <source>
        <dbReference type="ARBA" id="ARBA00022692"/>
    </source>
</evidence>